<evidence type="ECO:0000256" key="8">
    <source>
        <dbReference type="ARBA" id="ARBA00023098"/>
    </source>
</evidence>
<dbReference type="GO" id="GO:0009507">
    <property type="term" value="C:chloroplast"/>
    <property type="evidence" value="ECO:0007669"/>
    <property type="project" value="UniProtKB-SubCell"/>
</dbReference>
<dbReference type="InterPro" id="IPR002921">
    <property type="entry name" value="Fungal_lipase-type"/>
</dbReference>
<dbReference type="SUPFAM" id="SSF53474">
    <property type="entry name" value="alpha/beta-Hydrolases"/>
    <property type="match status" value="1"/>
</dbReference>
<evidence type="ECO:0000256" key="3">
    <source>
        <dbReference type="ARBA" id="ARBA00022528"/>
    </source>
</evidence>
<evidence type="ECO:0000256" key="10">
    <source>
        <dbReference type="SAM" id="SignalP"/>
    </source>
</evidence>
<feature type="compositionally biased region" description="Basic residues" evidence="9">
    <location>
        <begin position="88"/>
        <end position="100"/>
    </location>
</feature>
<evidence type="ECO:0000256" key="5">
    <source>
        <dbReference type="ARBA" id="ARBA00022801"/>
    </source>
</evidence>
<dbReference type="PANTHER" id="PTHR31403:SF2">
    <property type="entry name" value="PHOSPHOLIPASE A1-IBETA2, CHLOROPLASTIC"/>
    <property type="match status" value="1"/>
</dbReference>
<keyword evidence="6" id="KW-0809">Transit peptide</keyword>
<dbReference type="Pfam" id="PF01764">
    <property type="entry name" value="Lipase_3"/>
    <property type="match status" value="1"/>
</dbReference>
<keyword evidence="5" id="KW-0378">Hydrolase</keyword>
<comment type="subcellular location">
    <subcellularLocation>
        <location evidence="1">Plastid</location>
        <location evidence="1">Chloroplast</location>
    </subcellularLocation>
</comment>
<protein>
    <recommendedName>
        <fullName evidence="11">Fungal lipase-type domain-containing protein</fullName>
    </recommendedName>
</protein>
<dbReference type="EMBL" id="LR862149">
    <property type="protein sequence ID" value="CAD1831225.1"/>
    <property type="molecule type" value="Genomic_DNA"/>
</dbReference>
<reference evidence="12" key="1">
    <citation type="submission" date="2020-07" db="EMBL/GenBank/DDBJ databases">
        <authorList>
            <person name="Lin J."/>
        </authorList>
    </citation>
    <scope>NUCLEOTIDE SEQUENCE</scope>
</reference>
<keyword evidence="3" id="KW-0150">Chloroplast</keyword>
<evidence type="ECO:0000259" key="11">
    <source>
        <dbReference type="Pfam" id="PF01764"/>
    </source>
</evidence>
<feature type="region of interest" description="Disordered" evidence="9">
    <location>
        <begin position="76"/>
        <end position="100"/>
    </location>
</feature>
<evidence type="ECO:0000256" key="4">
    <source>
        <dbReference type="ARBA" id="ARBA00022640"/>
    </source>
</evidence>
<proteinExistence type="inferred from homology"/>
<comment type="similarity">
    <text evidence="2">Belongs to the AB hydrolase superfamily. Lipase family.</text>
</comment>
<evidence type="ECO:0000256" key="6">
    <source>
        <dbReference type="ARBA" id="ARBA00022946"/>
    </source>
</evidence>
<evidence type="ECO:0000256" key="9">
    <source>
        <dbReference type="SAM" id="MobiDB-lite"/>
    </source>
</evidence>
<keyword evidence="4" id="KW-0934">Plastid</keyword>
<dbReference type="GO" id="GO:0016042">
    <property type="term" value="P:lipid catabolic process"/>
    <property type="evidence" value="ECO:0007669"/>
    <property type="project" value="UniProtKB-KW"/>
</dbReference>
<evidence type="ECO:0000256" key="1">
    <source>
        <dbReference type="ARBA" id="ARBA00004229"/>
    </source>
</evidence>
<keyword evidence="7" id="KW-0442">Lipid degradation</keyword>
<dbReference type="Gene3D" id="3.40.50.1820">
    <property type="entry name" value="alpha/beta hydrolase"/>
    <property type="match status" value="1"/>
</dbReference>
<dbReference type="InterPro" id="IPR029058">
    <property type="entry name" value="AB_hydrolase_fold"/>
</dbReference>
<feature type="signal peptide" evidence="10">
    <location>
        <begin position="1"/>
        <end position="19"/>
    </location>
</feature>
<feature type="chain" id="PRO_5027572793" description="Fungal lipase-type domain-containing protein" evidence="10">
    <location>
        <begin position="20"/>
        <end position="108"/>
    </location>
</feature>
<feature type="domain" description="Fungal lipase-type" evidence="11">
    <location>
        <begin position="2"/>
        <end position="55"/>
    </location>
</feature>
<evidence type="ECO:0000256" key="7">
    <source>
        <dbReference type="ARBA" id="ARBA00022963"/>
    </source>
</evidence>
<keyword evidence="8" id="KW-0443">Lipid metabolism</keyword>
<organism evidence="12">
    <name type="scientific">Ananas comosus var. bracteatus</name>
    <name type="common">red pineapple</name>
    <dbReference type="NCBI Taxonomy" id="296719"/>
    <lineage>
        <taxon>Eukaryota</taxon>
        <taxon>Viridiplantae</taxon>
        <taxon>Streptophyta</taxon>
        <taxon>Embryophyta</taxon>
        <taxon>Tracheophyta</taxon>
        <taxon>Spermatophyta</taxon>
        <taxon>Magnoliopsida</taxon>
        <taxon>Liliopsida</taxon>
        <taxon>Poales</taxon>
        <taxon>Bromeliaceae</taxon>
        <taxon>Bromelioideae</taxon>
        <taxon>Ananas</taxon>
    </lineage>
</organism>
<name>A0A6V7PK33_ANACO</name>
<sequence>MYTKVSITVVGHSLGATLALLAADELRTSAPRVPPIVVLSFGGPRVGDAAFTNRLWHCSGTGGSTCCGWSTRAMRSCRSTPTPCRPSPRGRRKRRKRKRNGILFFKTV</sequence>
<gene>
    <name evidence="12" type="ORF">CB5_LOCUS14436</name>
</gene>
<dbReference type="GO" id="GO:0004620">
    <property type="term" value="F:phospholipase activity"/>
    <property type="evidence" value="ECO:0007669"/>
    <property type="project" value="TreeGrafter"/>
</dbReference>
<accession>A0A6V7PK33</accession>
<dbReference type="PANTHER" id="PTHR31403">
    <property type="entry name" value="PHOSPHOLIPASE A1-IBETA2, CHLOROPLASTIC"/>
    <property type="match status" value="1"/>
</dbReference>
<evidence type="ECO:0000256" key="2">
    <source>
        <dbReference type="ARBA" id="ARBA00010701"/>
    </source>
</evidence>
<dbReference type="AlphaFoldDB" id="A0A6V7PK33"/>
<keyword evidence="10" id="KW-0732">Signal</keyword>
<evidence type="ECO:0000313" key="12">
    <source>
        <dbReference type="EMBL" id="CAD1831225.1"/>
    </source>
</evidence>